<dbReference type="GeneID" id="34597684"/>
<comment type="caution">
    <text evidence="3">The sequence shown here is derived from an EMBL/GenBank/DDBJ whole genome shotgun (WGS) entry which is preliminary data.</text>
</comment>
<evidence type="ECO:0000313" key="4">
    <source>
        <dbReference type="Proteomes" id="UP000077002"/>
    </source>
</evidence>
<organism evidence="3 4">
    <name type="scientific">Fonsecaea monophora</name>
    <dbReference type="NCBI Taxonomy" id="254056"/>
    <lineage>
        <taxon>Eukaryota</taxon>
        <taxon>Fungi</taxon>
        <taxon>Dikarya</taxon>
        <taxon>Ascomycota</taxon>
        <taxon>Pezizomycotina</taxon>
        <taxon>Eurotiomycetes</taxon>
        <taxon>Chaetothyriomycetidae</taxon>
        <taxon>Chaetothyriales</taxon>
        <taxon>Herpotrichiellaceae</taxon>
        <taxon>Fonsecaea</taxon>
    </lineage>
</organism>
<dbReference type="Proteomes" id="UP000077002">
    <property type="component" value="Unassembled WGS sequence"/>
</dbReference>
<evidence type="ECO:0000313" key="3">
    <source>
        <dbReference type="EMBL" id="OAG43224.1"/>
    </source>
</evidence>
<feature type="domain" description="Saccharopine dehydrogenase NADP binding" evidence="2">
    <location>
        <begin position="12"/>
        <end position="138"/>
    </location>
</feature>
<dbReference type="PANTHER" id="PTHR12286">
    <property type="entry name" value="SACCHAROPINE DEHYDROGENASE-LIKE OXIDOREDUCTASE"/>
    <property type="match status" value="1"/>
</dbReference>
<dbReference type="GO" id="GO:0005739">
    <property type="term" value="C:mitochondrion"/>
    <property type="evidence" value="ECO:0007669"/>
    <property type="project" value="TreeGrafter"/>
</dbReference>
<dbReference type="InterPro" id="IPR051276">
    <property type="entry name" value="Saccharopine_DH-like_oxidrdct"/>
</dbReference>
<dbReference type="AlphaFoldDB" id="A0A177FG05"/>
<dbReference type="Pfam" id="PF03435">
    <property type="entry name" value="Sacchrp_dh_NADP"/>
    <property type="match status" value="1"/>
</dbReference>
<dbReference type="GO" id="GO:0005811">
    <property type="term" value="C:lipid droplet"/>
    <property type="evidence" value="ECO:0007669"/>
    <property type="project" value="TreeGrafter"/>
</dbReference>
<keyword evidence="4" id="KW-1185">Reference proteome</keyword>
<dbReference type="OrthoDB" id="10268090at2759"/>
<evidence type="ECO:0000259" key="2">
    <source>
        <dbReference type="Pfam" id="PF03435"/>
    </source>
</evidence>
<name>A0A177FG05_9EURO</name>
<dbReference type="SUPFAM" id="SSF51735">
    <property type="entry name" value="NAD(P)-binding Rossmann-fold domains"/>
    <property type="match status" value="1"/>
</dbReference>
<dbReference type="PANTHER" id="PTHR12286:SF5">
    <property type="entry name" value="SACCHAROPINE DEHYDROGENASE-LIKE OXIDOREDUCTASE"/>
    <property type="match status" value="1"/>
</dbReference>
<dbReference type="InterPro" id="IPR036291">
    <property type="entry name" value="NAD(P)-bd_dom_sf"/>
</dbReference>
<protein>
    <recommendedName>
        <fullName evidence="2">Saccharopine dehydrogenase NADP binding domain-containing protein</fullName>
    </recommendedName>
</protein>
<comment type="similarity">
    <text evidence="1">Belongs to the saccharopine dehydrogenase family.</text>
</comment>
<dbReference type="GO" id="GO:0009247">
    <property type="term" value="P:glycolipid biosynthetic process"/>
    <property type="evidence" value="ECO:0007669"/>
    <property type="project" value="TreeGrafter"/>
</dbReference>
<accession>A0A177FG05</accession>
<gene>
    <name evidence="3" type="ORF">AYO21_02510</name>
</gene>
<sequence length="419" mass="46225">MAPPTQQRKYDIVVFGANGYTARLYAQYLAKYPIPGVRWALAGRNAAKIEALRDSLKEENPDCQIIPDVQQCSLSEPDLDSLTKSTKILVNGVGPYSTYGETVVKACAENGTGYFDWSPETPWIEEMIEKYQDMAETNRARIIPGIGNSSGPSSILAHLVAKEFQTRYETPAREIICSFYMKNMAMSQGSLSTMHAVTERYGTGHYSSPKPFRLLPKPLAQAPFPQKPWFCAAWDPELGYLALSYPSSGNEAVVYRGRYLEPSIFHPDLVYHEYAPVSSKAAAIGVYLANKLGIVILGSLPTNVLRSLMKLEPVTPESGIVRQDESLDLHTVARGDKNAKVFNHKTFVRADWHYDGNMYYHSAVLAVEASAVLLDLWGMDFGSSTGPGKPGFGFLVPGCLGDSFVERLKKVDGLTIEVS</sequence>
<proteinExistence type="inferred from homology"/>
<dbReference type="Gene3D" id="3.40.50.720">
    <property type="entry name" value="NAD(P)-binding Rossmann-like Domain"/>
    <property type="match status" value="1"/>
</dbReference>
<dbReference type="GO" id="GO:0005886">
    <property type="term" value="C:plasma membrane"/>
    <property type="evidence" value="ECO:0007669"/>
    <property type="project" value="TreeGrafter"/>
</dbReference>
<dbReference type="RefSeq" id="XP_022515176.1">
    <property type="nucleotide sequence ID" value="XM_022652488.1"/>
</dbReference>
<reference evidence="3 4" key="1">
    <citation type="submission" date="2016-03" db="EMBL/GenBank/DDBJ databases">
        <title>Draft genome sequence of the Fonsecaea monophora CBS 269.37.</title>
        <authorList>
            <person name="Bombassaro A."/>
            <person name="Vinicius W.A."/>
            <person name="De Hoog S."/>
            <person name="Sun J."/>
            <person name="Souza E.M."/>
            <person name="Raittz R.T."/>
            <person name="Costa F."/>
            <person name="Leao A.C."/>
            <person name="Tadra-Sfeir M.Z."/>
            <person name="Baura V."/>
            <person name="Balsanelli E."/>
            <person name="Pedrosa F.O."/>
            <person name="Moreno L.F."/>
            <person name="Steffens M.B."/>
            <person name="Xi L."/>
            <person name="Bocca A.L."/>
            <person name="Felipe M.S."/>
            <person name="Teixeira M."/>
            <person name="Telles Filho F.Q."/>
            <person name="Azevedo C.M."/>
            <person name="Gomes R."/>
            <person name="Vicente V.A."/>
        </authorList>
    </citation>
    <scope>NUCLEOTIDE SEQUENCE [LARGE SCALE GENOMIC DNA]</scope>
    <source>
        <strain evidence="3 4">CBS 269.37</strain>
    </source>
</reference>
<evidence type="ECO:0000256" key="1">
    <source>
        <dbReference type="ARBA" id="ARBA00038048"/>
    </source>
</evidence>
<dbReference type="EMBL" id="LVKK01000011">
    <property type="protein sequence ID" value="OAG43224.1"/>
    <property type="molecule type" value="Genomic_DNA"/>
</dbReference>
<dbReference type="InterPro" id="IPR005097">
    <property type="entry name" value="Sacchrp_dh_NADP-bd"/>
</dbReference>